<proteinExistence type="predicted"/>
<keyword evidence="1" id="KW-0175">Coiled coil</keyword>
<reference evidence="3 4" key="1">
    <citation type="submission" date="2017-04" db="EMBL/GenBank/DDBJ databases">
        <title>Genome Sequence of the Model Brown-Rot Fungus Postia placenta SB12.</title>
        <authorList>
            <consortium name="DOE Joint Genome Institute"/>
            <person name="Gaskell J."/>
            <person name="Kersten P."/>
            <person name="Larrondo L.F."/>
            <person name="Canessa P."/>
            <person name="Martinez D."/>
            <person name="Hibbett D."/>
            <person name="Schmoll M."/>
            <person name="Kubicek C.P."/>
            <person name="Martinez A.T."/>
            <person name="Yadav J."/>
            <person name="Master E."/>
            <person name="Magnuson J.K."/>
            <person name="James T."/>
            <person name="Yaver D."/>
            <person name="Berka R."/>
            <person name="Labutti K."/>
            <person name="Lipzen A."/>
            <person name="Aerts A."/>
            <person name="Barry K."/>
            <person name="Henrissat B."/>
            <person name="Blanchette R."/>
            <person name="Grigoriev I."/>
            <person name="Cullen D."/>
        </authorList>
    </citation>
    <scope>NUCLEOTIDE SEQUENCE [LARGE SCALE GENOMIC DNA]</scope>
    <source>
        <strain evidence="3 4">MAD-698-R-SB12</strain>
    </source>
</reference>
<dbReference type="OrthoDB" id="10255630at2759"/>
<dbReference type="GeneID" id="36332759"/>
<feature type="compositionally biased region" description="Polar residues" evidence="2">
    <location>
        <begin position="337"/>
        <end position="347"/>
    </location>
</feature>
<evidence type="ECO:0000313" key="3">
    <source>
        <dbReference type="EMBL" id="OSX67013.1"/>
    </source>
</evidence>
<sequence length="385" mass="43496">MRSLDEMRNKVIELTDEKVNLAERVDGLEGALQNRDSIIAQLESTVEELRSEQDHVRKECDEVAATLEKERAFSNQNSSELQQAYTQLQHELEETRKLIQELEAERTNYHEMADHHFAEVNRLTSTLESHMDQLSSLRHELEERERDESEVREFLERAQGETEALRAELAAKNDELERLRVAASTPTSPGQHSLDEEMLSALKQQHILELSAAQSHIRTLETSVFEAEANAHALQRQITALEDQLVHVRSSSRTSQRSPVPHRPSSRPVDYSDELRRASFASHKPSHLATPISSTFEGLSSEALHKRRVSLSMLKARIDSEVAASSATTRSFPKGSSPASKTSAFPTVAEPSSSLDSPWLTKKLQFMDDSHIFWCHCCQGDLVIL</sequence>
<dbReference type="EMBL" id="KZ110591">
    <property type="protein sequence ID" value="OSX67013.1"/>
    <property type="molecule type" value="Genomic_DNA"/>
</dbReference>
<feature type="region of interest" description="Disordered" evidence="2">
    <location>
        <begin position="247"/>
        <end position="271"/>
    </location>
</feature>
<evidence type="ECO:0000256" key="2">
    <source>
        <dbReference type="SAM" id="MobiDB-lite"/>
    </source>
</evidence>
<evidence type="ECO:0000256" key="1">
    <source>
        <dbReference type="SAM" id="Coils"/>
    </source>
</evidence>
<protein>
    <submittedName>
        <fullName evidence="3">Uncharacterized protein</fullName>
    </submittedName>
</protein>
<keyword evidence="4" id="KW-1185">Reference proteome</keyword>
<accession>A0A1X6NF64</accession>
<evidence type="ECO:0000313" key="4">
    <source>
        <dbReference type="Proteomes" id="UP000194127"/>
    </source>
</evidence>
<feature type="region of interest" description="Disordered" evidence="2">
    <location>
        <begin position="325"/>
        <end position="347"/>
    </location>
</feature>
<gene>
    <name evidence="3" type="ORF">POSPLADRAFT_1164291</name>
</gene>
<name>A0A1X6NF64_9APHY</name>
<dbReference type="Gene3D" id="1.10.287.1490">
    <property type="match status" value="1"/>
</dbReference>
<feature type="coiled-coil region" evidence="1">
    <location>
        <begin position="217"/>
        <end position="244"/>
    </location>
</feature>
<dbReference type="Proteomes" id="UP000194127">
    <property type="component" value="Unassembled WGS sequence"/>
</dbReference>
<dbReference type="AlphaFoldDB" id="A0A1X6NF64"/>
<organism evidence="3 4">
    <name type="scientific">Postia placenta MAD-698-R-SB12</name>
    <dbReference type="NCBI Taxonomy" id="670580"/>
    <lineage>
        <taxon>Eukaryota</taxon>
        <taxon>Fungi</taxon>
        <taxon>Dikarya</taxon>
        <taxon>Basidiomycota</taxon>
        <taxon>Agaricomycotina</taxon>
        <taxon>Agaricomycetes</taxon>
        <taxon>Polyporales</taxon>
        <taxon>Adustoporiaceae</taxon>
        <taxon>Rhodonia</taxon>
    </lineage>
</organism>
<dbReference type="RefSeq" id="XP_024343807.1">
    <property type="nucleotide sequence ID" value="XM_024487810.1"/>
</dbReference>
<feature type="coiled-coil region" evidence="1">
    <location>
        <begin position="4"/>
        <end position="182"/>
    </location>
</feature>